<dbReference type="Pfam" id="PF03389">
    <property type="entry name" value="MobA_MobL"/>
    <property type="match status" value="1"/>
</dbReference>
<dbReference type="Gene3D" id="3.30.930.30">
    <property type="match status" value="1"/>
</dbReference>
<evidence type="ECO:0000256" key="2">
    <source>
        <dbReference type="ARBA" id="ARBA00022971"/>
    </source>
</evidence>
<protein>
    <submittedName>
        <fullName evidence="5">MobA/MobL family protein</fullName>
    </submittedName>
</protein>
<comment type="similarity">
    <text evidence="1">Belongs to the MobA/MobL family.</text>
</comment>
<feature type="domain" description="MobA/MobL protein" evidence="4">
    <location>
        <begin position="32"/>
        <end position="199"/>
    </location>
</feature>
<sequence length="740" mass="87801">MANYHLNISYGKVGKGGPHIDYILGENKYANKEKEIKYTNHNLPNWCKSPKDFWVAGDEKERINGTVYKEIRISLPNELNEDKNIELLNEFLDTILEGKYHYSVSIHSKESSYKNEILNTHAHIMFSPRELDGIERNKDIFFKRANAKSPELGGCKKNTEWNNIEKLLEIRKIWEDLQNKYLENANINERVSCETLEKQREIALEKGDYLLAESLDRNPIHINGALLKKPEEKLSEDHRNKLESFKLNREIKELKDEILKLERLEAEKSLKKDVIKEIDLELNSFNDSKYQDILDTHEKLEGINIQILKVEYELLSSFNMEKNRLDSLNLLLKNLNNDKLNLEKYLDQFEETIQENEFKVYAEEKLKNSFNTMFNIFNQSNYEIKKAEKILKNIPKQLENLETTSLNILTKGEYSKLKRQLDSNELNLMFHRAYCNNFRFGDEKELNFCKKEIQILNESNKVILSQIEKIKSDYSTPEMKNKKIRIEKSIEAKLLKEKELQESILLDKKIIALILRKKLIKVDDGVFEYYLSKVKSERLKSSLRESKSSEIYNYFKDMKFEYIERLALNSLSKGRYFKAMKEYEVLDEKRIELQIEKNSYSTLSKKLLHLGSLSRVNRELKSVNNSLLKLEKEFKDIQRSIGDEKLHKEISRINNLRDSISYRYHKQRNIFREKSELNEFFIKETKSLKRELDLEKDISNRFTKASLKSNYINLRGKILGNYLVDFEIEKKKRKSFSMDF</sequence>
<keyword evidence="3" id="KW-0175">Coiled coil</keyword>
<comment type="caution">
    <text evidence="5">The sequence shown here is derived from an EMBL/GenBank/DDBJ whole genome shotgun (WGS) entry which is preliminary data.</text>
</comment>
<accession>A0ABU4WBJ0</accession>
<evidence type="ECO:0000259" key="4">
    <source>
        <dbReference type="Pfam" id="PF03389"/>
    </source>
</evidence>
<evidence type="ECO:0000313" key="6">
    <source>
        <dbReference type="Proteomes" id="UP001279681"/>
    </source>
</evidence>
<evidence type="ECO:0000313" key="5">
    <source>
        <dbReference type="EMBL" id="MDX8336899.1"/>
    </source>
</evidence>
<name>A0ABU4WBJ0_9FUSO</name>
<organism evidence="5 6">
    <name type="scientific">Candidatus Cetobacterium colombiensis</name>
    <dbReference type="NCBI Taxonomy" id="3073100"/>
    <lineage>
        <taxon>Bacteria</taxon>
        <taxon>Fusobacteriati</taxon>
        <taxon>Fusobacteriota</taxon>
        <taxon>Fusobacteriia</taxon>
        <taxon>Fusobacteriales</taxon>
        <taxon>Fusobacteriaceae</taxon>
        <taxon>Cetobacterium</taxon>
    </lineage>
</organism>
<gene>
    <name evidence="5" type="ORF">RFV38_10390</name>
</gene>
<dbReference type="Proteomes" id="UP001279681">
    <property type="component" value="Unassembled WGS sequence"/>
</dbReference>
<keyword evidence="2" id="KW-0184">Conjugation</keyword>
<reference evidence="6" key="1">
    <citation type="submission" date="2023-07" db="EMBL/GenBank/DDBJ databases">
        <authorList>
            <person name="Colorado M.A."/>
            <person name="Villamil L.M."/>
            <person name="Melo J.F."/>
            <person name="Rodriguez J.A."/>
            <person name="Ruiz R.Y."/>
        </authorList>
    </citation>
    <scope>NUCLEOTIDE SEQUENCE [LARGE SCALE GENOMIC DNA]</scope>
    <source>
        <strain evidence="6">C33</strain>
    </source>
</reference>
<dbReference type="RefSeq" id="WP_320314264.1">
    <property type="nucleotide sequence ID" value="NZ_JAVIKH010000015.1"/>
</dbReference>
<evidence type="ECO:0000256" key="1">
    <source>
        <dbReference type="ARBA" id="ARBA00010873"/>
    </source>
</evidence>
<feature type="coiled-coil region" evidence="3">
    <location>
        <begin position="613"/>
        <end position="640"/>
    </location>
</feature>
<feature type="coiled-coil region" evidence="3">
    <location>
        <begin position="318"/>
        <end position="355"/>
    </location>
</feature>
<dbReference type="EMBL" id="JAVIKH010000015">
    <property type="protein sequence ID" value="MDX8336899.1"/>
    <property type="molecule type" value="Genomic_DNA"/>
</dbReference>
<evidence type="ECO:0000256" key="3">
    <source>
        <dbReference type="SAM" id="Coils"/>
    </source>
</evidence>
<feature type="coiled-coil region" evidence="3">
    <location>
        <begin position="244"/>
        <end position="281"/>
    </location>
</feature>
<dbReference type="InterPro" id="IPR005053">
    <property type="entry name" value="MobA_MobL"/>
</dbReference>
<keyword evidence="6" id="KW-1185">Reference proteome</keyword>
<proteinExistence type="inferred from homology"/>